<feature type="transmembrane region" description="Helical" evidence="8">
    <location>
        <begin position="310"/>
        <end position="330"/>
    </location>
</feature>
<comment type="similarity">
    <text evidence="2 8">Belongs to the major facilitator superfamily. Bcr/CmlA family.</text>
</comment>
<evidence type="ECO:0000256" key="4">
    <source>
        <dbReference type="ARBA" id="ARBA00022475"/>
    </source>
</evidence>
<proteinExistence type="inferred from homology"/>
<dbReference type="CDD" id="cd17320">
    <property type="entry name" value="MFS_MdfA_MDR_like"/>
    <property type="match status" value="1"/>
</dbReference>
<dbReference type="EMBL" id="VLLF01000010">
    <property type="protein sequence ID" value="TWI81762.1"/>
    <property type="molecule type" value="Genomic_DNA"/>
</dbReference>
<evidence type="ECO:0000256" key="3">
    <source>
        <dbReference type="ARBA" id="ARBA00022448"/>
    </source>
</evidence>
<keyword evidence="7 8" id="KW-0472">Membrane</keyword>
<protein>
    <recommendedName>
        <fullName evidence="8">Bcr/CflA family efflux transporter</fullName>
    </recommendedName>
</protein>
<dbReference type="GO" id="GO:0005886">
    <property type="term" value="C:plasma membrane"/>
    <property type="evidence" value="ECO:0007669"/>
    <property type="project" value="UniProtKB-SubCell"/>
</dbReference>
<comment type="caution">
    <text evidence="8">Lacks conserved residue(s) required for the propagation of feature annotation.</text>
</comment>
<keyword evidence="8" id="KW-0997">Cell inner membrane</keyword>
<evidence type="ECO:0000256" key="2">
    <source>
        <dbReference type="ARBA" id="ARBA00006236"/>
    </source>
</evidence>
<gene>
    <name evidence="10" type="ORF">JM93_03723</name>
</gene>
<evidence type="ECO:0000256" key="1">
    <source>
        <dbReference type="ARBA" id="ARBA00004651"/>
    </source>
</evidence>
<evidence type="ECO:0000259" key="9">
    <source>
        <dbReference type="PROSITE" id="PS50850"/>
    </source>
</evidence>
<accession>A0A562SKS8</accession>
<keyword evidence="11" id="KW-1185">Reference proteome</keyword>
<dbReference type="Pfam" id="PF07690">
    <property type="entry name" value="MFS_1"/>
    <property type="match status" value="1"/>
</dbReference>
<dbReference type="AlphaFoldDB" id="A0A562SKS8"/>
<evidence type="ECO:0000256" key="6">
    <source>
        <dbReference type="ARBA" id="ARBA00022989"/>
    </source>
</evidence>
<dbReference type="InterPro" id="IPR004812">
    <property type="entry name" value="Efflux_drug-R_Bcr/CmlA"/>
</dbReference>
<dbReference type="Gene3D" id="1.20.1720.10">
    <property type="entry name" value="Multidrug resistance protein D"/>
    <property type="match status" value="1"/>
</dbReference>
<feature type="transmembrane region" description="Helical" evidence="8">
    <location>
        <begin position="372"/>
        <end position="393"/>
    </location>
</feature>
<feature type="transmembrane region" description="Helical" evidence="8">
    <location>
        <begin position="168"/>
        <end position="187"/>
    </location>
</feature>
<evidence type="ECO:0000313" key="10">
    <source>
        <dbReference type="EMBL" id="TWI81762.1"/>
    </source>
</evidence>
<evidence type="ECO:0000256" key="5">
    <source>
        <dbReference type="ARBA" id="ARBA00022692"/>
    </source>
</evidence>
<feature type="transmembrane region" description="Helical" evidence="8">
    <location>
        <begin position="251"/>
        <end position="272"/>
    </location>
</feature>
<evidence type="ECO:0000256" key="8">
    <source>
        <dbReference type="RuleBase" id="RU365088"/>
    </source>
</evidence>
<evidence type="ECO:0000313" key="11">
    <source>
        <dbReference type="Proteomes" id="UP000320593"/>
    </source>
</evidence>
<comment type="caution">
    <text evidence="10">The sequence shown here is derived from an EMBL/GenBank/DDBJ whole genome shotgun (WGS) entry which is preliminary data.</text>
</comment>
<evidence type="ECO:0000256" key="7">
    <source>
        <dbReference type="ARBA" id="ARBA00023136"/>
    </source>
</evidence>
<feature type="transmembrane region" description="Helical" evidence="8">
    <location>
        <begin position="223"/>
        <end position="245"/>
    </location>
</feature>
<keyword evidence="5 8" id="KW-0812">Transmembrane</keyword>
<feature type="transmembrane region" description="Helical" evidence="8">
    <location>
        <begin position="284"/>
        <end position="304"/>
    </location>
</feature>
<dbReference type="InterPro" id="IPR020846">
    <property type="entry name" value="MFS_dom"/>
</dbReference>
<dbReference type="RefSeq" id="WP_208995294.1">
    <property type="nucleotide sequence ID" value="NZ_SMLY01000070.1"/>
</dbReference>
<feature type="transmembrane region" description="Helical" evidence="8">
    <location>
        <begin position="52"/>
        <end position="68"/>
    </location>
</feature>
<feature type="domain" description="Major facilitator superfamily (MFS) profile" evidence="9">
    <location>
        <begin position="1"/>
        <end position="398"/>
    </location>
</feature>
<feature type="transmembrane region" description="Helical" evidence="8">
    <location>
        <begin position="138"/>
        <end position="156"/>
    </location>
</feature>
<keyword evidence="6 8" id="KW-1133">Transmembrane helix</keyword>
<feature type="transmembrane region" description="Helical" evidence="8">
    <location>
        <begin position="105"/>
        <end position="126"/>
    </location>
</feature>
<feature type="transmembrane region" description="Helical" evidence="8">
    <location>
        <begin position="80"/>
        <end position="99"/>
    </location>
</feature>
<dbReference type="Proteomes" id="UP000320593">
    <property type="component" value="Unassembled WGS sequence"/>
</dbReference>
<dbReference type="GO" id="GO:1990961">
    <property type="term" value="P:xenobiotic detoxification by transmembrane export across the plasma membrane"/>
    <property type="evidence" value="ECO:0007669"/>
    <property type="project" value="InterPro"/>
</dbReference>
<dbReference type="GO" id="GO:0042910">
    <property type="term" value="F:xenobiotic transmembrane transporter activity"/>
    <property type="evidence" value="ECO:0007669"/>
    <property type="project" value="InterPro"/>
</dbReference>
<dbReference type="PROSITE" id="PS50850">
    <property type="entry name" value="MFS"/>
    <property type="match status" value="1"/>
</dbReference>
<dbReference type="NCBIfam" id="TIGR00710">
    <property type="entry name" value="efflux_Bcr_CflA"/>
    <property type="match status" value="1"/>
</dbReference>
<comment type="subcellular location">
    <subcellularLocation>
        <location evidence="8">Cell inner membrane</location>
        <topology evidence="8">Multi-pass membrane protein</topology>
    </subcellularLocation>
    <subcellularLocation>
        <location evidence="1">Cell membrane</location>
        <topology evidence="1">Multi-pass membrane protein</topology>
    </subcellularLocation>
</comment>
<dbReference type="InterPro" id="IPR011701">
    <property type="entry name" value="MFS"/>
</dbReference>
<keyword evidence="3 8" id="KW-0813">Transport</keyword>
<sequence>MIAETPSKMSERRTALLGAGLVAIGPISMALYTPAMPALATAFETSDALIKLTLTAYFLGFAVTQLICGPLSDAFGRKPVTLAFLSLYLLSSVMATFAPDVMWMIVARTLQGVGAAVGIAVSRAIVRDQFTGQTSAHIMNSIAMMLALGPAISPTIGGFVLELFGWEEIFWCMVIYGLGLMLAVLLFQRETNAFQGRHHLAPRRLAGNYLTLLKDPVFLQPSLLIGFSLGNLYAMTTVLPFVLIYEVGMSPSTFGLTMMLQSGSFIAGTVATGRLLKHFDAKSLLPAGMAGLAISSITMSILMLTQTPSVFTTMMPVMIFAFSLALVLPASFTMAMAGFPQIAGAASSLMGFLQFGGGIVGSLLVAALGDPVFGMATIIPAMPLAGIACFFIFAHRAAPRRTPAE</sequence>
<feature type="transmembrane region" description="Helical" evidence="8">
    <location>
        <begin position="342"/>
        <end position="366"/>
    </location>
</feature>
<dbReference type="PANTHER" id="PTHR23502">
    <property type="entry name" value="MAJOR FACILITATOR SUPERFAMILY"/>
    <property type="match status" value="1"/>
</dbReference>
<dbReference type="PANTHER" id="PTHR23502:SF132">
    <property type="entry name" value="POLYAMINE TRANSPORTER 2-RELATED"/>
    <property type="match status" value="1"/>
</dbReference>
<name>A0A562SKS8_9HYPH</name>
<reference evidence="10 11" key="1">
    <citation type="submission" date="2019-07" db="EMBL/GenBank/DDBJ databases">
        <title>Genomic Encyclopedia of Archaeal and Bacterial Type Strains, Phase II (KMG-II): from individual species to whole genera.</title>
        <authorList>
            <person name="Goeker M."/>
        </authorList>
    </citation>
    <scope>NUCLEOTIDE SEQUENCE [LARGE SCALE GENOMIC DNA]</scope>
    <source>
        <strain evidence="10 11">ATCC BAA-252</strain>
    </source>
</reference>
<dbReference type="InterPro" id="IPR036259">
    <property type="entry name" value="MFS_trans_sf"/>
</dbReference>
<organism evidence="10 11">
    <name type="scientific">Roseibium hamelinense</name>
    <dbReference type="NCBI Taxonomy" id="150831"/>
    <lineage>
        <taxon>Bacteria</taxon>
        <taxon>Pseudomonadati</taxon>
        <taxon>Pseudomonadota</taxon>
        <taxon>Alphaproteobacteria</taxon>
        <taxon>Hyphomicrobiales</taxon>
        <taxon>Stappiaceae</taxon>
        <taxon>Roseibium</taxon>
    </lineage>
</organism>
<dbReference type="SUPFAM" id="SSF103473">
    <property type="entry name" value="MFS general substrate transporter"/>
    <property type="match status" value="1"/>
</dbReference>
<keyword evidence="4" id="KW-1003">Cell membrane</keyword>